<comment type="caution">
    <text evidence="1">The sequence shown here is derived from an EMBL/GenBank/DDBJ whole genome shotgun (WGS) entry which is preliminary data.</text>
</comment>
<protein>
    <submittedName>
        <fullName evidence="1">Uncharacterized protein</fullName>
    </submittedName>
</protein>
<accession>K1X366</accession>
<dbReference type="EMBL" id="AMFJ01036231">
    <property type="protein sequence ID" value="EKD24510.1"/>
    <property type="molecule type" value="Genomic_DNA"/>
</dbReference>
<name>K1X366_9BACT</name>
<reference evidence="1" key="1">
    <citation type="journal article" date="2012" name="Science">
        <title>Fermentation, hydrogen, and sulfur metabolism in multiple uncultivated bacterial phyla.</title>
        <authorList>
            <person name="Wrighton K.C."/>
            <person name="Thomas B.C."/>
            <person name="Sharon I."/>
            <person name="Miller C.S."/>
            <person name="Castelle C.J."/>
            <person name="VerBerkmoes N.C."/>
            <person name="Wilkins M.J."/>
            <person name="Hettich R.L."/>
            <person name="Lipton M.S."/>
            <person name="Williams K.H."/>
            <person name="Long P.E."/>
            <person name="Banfield J.F."/>
        </authorList>
    </citation>
    <scope>NUCLEOTIDE SEQUENCE [LARGE SCALE GENOMIC DNA]</scope>
</reference>
<evidence type="ECO:0000313" key="1">
    <source>
        <dbReference type="EMBL" id="EKD24510.1"/>
    </source>
</evidence>
<sequence>MISDGNGGAYITWLEVHSDNVNHTEVYAQHIDANGNKKWDGFAGKMIAGIRPSQENNGHTDTSLYEAERTSLVLTSDNTGGVFVAWRQSKRSVEGVPFEDISNIKNIYIQHLTSDGVELFVEDGMPVAPFSTRQEIPKIVSDGDGGVFVAWNDDRNAGTTSGESINTDIYAQHISQSGSNMWGSTGKQVTSGSSKQLLNDIV</sequence>
<feature type="non-terminal residue" evidence="1">
    <location>
        <position position="202"/>
    </location>
</feature>
<proteinExistence type="predicted"/>
<dbReference type="AlphaFoldDB" id="K1X366"/>
<organism evidence="1">
    <name type="scientific">uncultured bacterium</name>
    <name type="common">gcode 4</name>
    <dbReference type="NCBI Taxonomy" id="1234023"/>
    <lineage>
        <taxon>Bacteria</taxon>
        <taxon>environmental samples</taxon>
    </lineage>
</organism>
<gene>
    <name evidence="1" type="ORF">ACD_80C00224G0001</name>
</gene>